<dbReference type="EMBL" id="MCFL01000030">
    <property type="protein sequence ID" value="ORZ34223.1"/>
    <property type="molecule type" value="Genomic_DNA"/>
</dbReference>
<name>A0A1Y2HKK4_9FUNG</name>
<evidence type="ECO:0000313" key="2">
    <source>
        <dbReference type="EMBL" id="ORZ34223.1"/>
    </source>
</evidence>
<feature type="compositionally biased region" description="Polar residues" evidence="1">
    <location>
        <begin position="244"/>
        <end position="264"/>
    </location>
</feature>
<reference evidence="2 3" key="1">
    <citation type="submission" date="2016-07" db="EMBL/GenBank/DDBJ databases">
        <title>Pervasive Adenine N6-methylation of Active Genes in Fungi.</title>
        <authorList>
            <consortium name="DOE Joint Genome Institute"/>
            <person name="Mondo S.J."/>
            <person name="Dannebaum R.O."/>
            <person name="Kuo R.C."/>
            <person name="Labutti K."/>
            <person name="Haridas S."/>
            <person name="Kuo A."/>
            <person name="Salamov A."/>
            <person name="Ahrendt S.R."/>
            <person name="Lipzen A."/>
            <person name="Sullivan W."/>
            <person name="Andreopoulos W.B."/>
            <person name="Clum A."/>
            <person name="Lindquist E."/>
            <person name="Daum C."/>
            <person name="Ramamoorthy G.K."/>
            <person name="Gryganskyi A."/>
            <person name="Culley D."/>
            <person name="Magnuson J.K."/>
            <person name="James T.Y."/>
            <person name="O'Malley M.A."/>
            <person name="Stajich J.E."/>
            <person name="Spatafora J.W."/>
            <person name="Visel A."/>
            <person name="Grigoriev I.V."/>
        </authorList>
    </citation>
    <scope>NUCLEOTIDE SEQUENCE [LARGE SCALE GENOMIC DNA]</scope>
    <source>
        <strain evidence="2 3">PL171</strain>
    </source>
</reference>
<proteinExistence type="predicted"/>
<gene>
    <name evidence="2" type="ORF">BCR44DRAFT_1178287</name>
</gene>
<evidence type="ECO:0000256" key="1">
    <source>
        <dbReference type="SAM" id="MobiDB-lite"/>
    </source>
</evidence>
<organism evidence="2 3">
    <name type="scientific">Catenaria anguillulae PL171</name>
    <dbReference type="NCBI Taxonomy" id="765915"/>
    <lineage>
        <taxon>Eukaryota</taxon>
        <taxon>Fungi</taxon>
        <taxon>Fungi incertae sedis</taxon>
        <taxon>Blastocladiomycota</taxon>
        <taxon>Blastocladiomycetes</taxon>
        <taxon>Blastocladiales</taxon>
        <taxon>Catenariaceae</taxon>
        <taxon>Catenaria</taxon>
    </lineage>
</organism>
<comment type="caution">
    <text evidence="2">The sequence shown here is derived from an EMBL/GenBank/DDBJ whole genome shotgun (WGS) entry which is preliminary data.</text>
</comment>
<feature type="compositionally biased region" description="Low complexity" evidence="1">
    <location>
        <begin position="88"/>
        <end position="99"/>
    </location>
</feature>
<evidence type="ECO:0000313" key="3">
    <source>
        <dbReference type="Proteomes" id="UP000193411"/>
    </source>
</evidence>
<keyword evidence="3" id="KW-1185">Reference proteome</keyword>
<dbReference type="AlphaFoldDB" id="A0A1Y2HKK4"/>
<sequence>METVPSIAATSSGQVNDFANIPVQVDFLGGKGTIIDSSISIPSGQLRLKDGLLWVHVSSSHNVLLPSAVELFRSLMDAPQSTRARTETSSTLGGLLSPMPLSPMPATPRSETMPDMHSTSANGGGGGGGASLPFQVLFVLEPTTIDLKGRKSKCLAQLQFSSTVHVDPAPLHVSVLVPTLSFGIHHPFASEDCVTMRINDITFAYGLDSGLLGQVPSVELKVLLRHFLEIREWIDEWTAHAPLSSMTTTAPPESPSASRNSRQFLTEPLPSPLGTSMRSSMQFDSAPFDFPHSLIKFGKVEATIQMGQAIGLATVTLPDLFMFAEHRTAHFSSNLAVAVNGRVLSRLDMRSFHATLQFQGHQTMVEAGIERILGTFQYQTAMTTVADVATVGILLVARGLSADLDIRVGDSVLLTSARAAPAVLNVMQRFKDLVGLSASPSTTPAAPLLSPFGD</sequence>
<feature type="region of interest" description="Disordered" evidence="1">
    <location>
        <begin position="244"/>
        <end position="269"/>
    </location>
</feature>
<protein>
    <submittedName>
        <fullName evidence="2">Uncharacterized protein</fullName>
    </submittedName>
</protein>
<dbReference type="OrthoDB" id="10649127at2759"/>
<feature type="region of interest" description="Disordered" evidence="1">
    <location>
        <begin position="80"/>
        <end position="126"/>
    </location>
</feature>
<accession>A0A1Y2HKK4</accession>
<dbReference type="Proteomes" id="UP000193411">
    <property type="component" value="Unassembled WGS sequence"/>
</dbReference>